<dbReference type="PANTHER" id="PTHR37487">
    <property type="entry name" value="CHROMOSOME 1, WHOLE GENOME SHOTGUN SEQUENCE"/>
    <property type="match status" value="1"/>
</dbReference>
<proteinExistence type="predicted"/>
<accession>A0A9P5Z4U2</accession>
<feature type="chain" id="PRO_5040354353" evidence="1">
    <location>
        <begin position="21"/>
        <end position="105"/>
    </location>
</feature>
<name>A0A9P5Z4U2_9AGAR</name>
<dbReference type="Proteomes" id="UP000807469">
    <property type="component" value="Unassembled WGS sequence"/>
</dbReference>
<organism evidence="2 3">
    <name type="scientific">Pholiota conissans</name>
    <dbReference type="NCBI Taxonomy" id="109636"/>
    <lineage>
        <taxon>Eukaryota</taxon>
        <taxon>Fungi</taxon>
        <taxon>Dikarya</taxon>
        <taxon>Basidiomycota</taxon>
        <taxon>Agaricomycotina</taxon>
        <taxon>Agaricomycetes</taxon>
        <taxon>Agaricomycetidae</taxon>
        <taxon>Agaricales</taxon>
        <taxon>Agaricineae</taxon>
        <taxon>Strophariaceae</taxon>
        <taxon>Pholiota</taxon>
    </lineage>
</organism>
<comment type="caution">
    <text evidence="2">The sequence shown here is derived from an EMBL/GenBank/DDBJ whole genome shotgun (WGS) entry which is preliminary data.</text>
</comment>
<dbReference type="EMBL" id="MU155183">
    <property type="protein sequence ID" value="KAF9481144.1"/>
    <property type="molecule type" value="Genomic_DNA"/>
</dbReference>
<evidence type="ECO:0000256" key="1">
    <source>
        <dbReference type="SAM" id="SignalP"/>
    </source>
</evidence>
<keyword evidence="3" id="KW-1185">Reference proteome</keyword>
<dbReference type="PANTHER" id="PTHR37487:SF2">
    <property type="entry name" value="EXPRESSED PROTEIN"/>
    <property type="match status" value="1"/>
</dbReference>
<dbReference type="AlphaFoldDB" id="A0A9P5Z4U2"/>
<sequence>MFSRLSSFAVVLLAAGAAVAAPLIINTPVDVVSGQPVLITWSGGAAPFTVKVNEFGPPPVVVATFGPLDSTSVVWNVDVPAGTVVDFSVQDKHNALAQSGSTTVQ</sequence>
<feature type="signal peptide" evidence="1">
    <location>
        <begin position="1"/>
        <end position="20"/>
    </location>
</feature>
<evidence type="ECO:0000313" key="2">
    <source>
        <dbReference type="EMBL" id="KAF9481144.1"/>
    </source>
</evidence>
<keyword evidence="1" id="KW-0732">Signal</keyword>
<dbReference type="OrthoDB" id="3362246at2759"/>
<evidence type="ECO:0000313" key="3">
    <source>
        <dbReference type="Proteomes" id="UP000807469"/>
    </source>
</evidence>
<reference evidence="2" key="1">
    <citation type="submission" date="2020-11" db="EMBL/GenBank/DDBJ databases">
        <authorList>
            <consortium name="DOE Joint Genome Institute"/>
            <person name="Ahrendt S."/>
            <person name="Riley R."/>
            <person name="Andreopoulos W."/>
            <person name="Labutti K."/>
            <person name="Pangilinan J."/>
            <person name="Ruiz-Duenas F.J."/>
            <person name="Barrasa J.M."/>
            <person name="Sanchez-Garcia M."/>
            <person name="Camarero S."/>
            <person name="Miyauchi S."/>
            <person name="Serrano A."/>
            <person name="Linde D."/>
            <person name="Babiker R."/>
            <person name="Drula E."/>
            <person name="Ayuso-Fernandez I."/>
            <person name="Pacheco R."/>
            <person name="Padilla G."/>
            <person name="Ferreira P."/>
            <person name="Barriuso J."/>
            <person name="Kellner H."/>
            <person name="Castanera R."/>
            <person name="Alfaro M."/>
            <person name="Ramirez L."/>
            <person name="Pisabarro A.G."/>
            <person name="Kuo A."/>
            <person name="Tritt A."/>
            <person name="Lipzen A."/>
            <person name="He G."/>
            <person name="Yan M."/>
            <person name="Ng V."/>
            <person name="Cullen D."/>
            <person name="Martin F."/>
            <person name="Rosso M.-N."/>
            <person name="Henrissat B."/>
            <person name="Hibbett D."/>
            <person name="Martinez A.T."/>
            <person name="Grigoriev I.V."/>
        </authorList>
    </citation>
    <scope>NUCLEOTIDE SEQUENCE</scope>
    <source>
        <strain evidence="2">CIRM-BRFM 674</strain>
    </source>
</reference>
<protein>
    <submittedName>
        <fullName evidence="2">Uncharacterized protein</fullName>
    </submittedName>
</protein>
<gene>
    <name evidence="2" type="ORF">BDN70DRAFT_876766</name>
</gene>